<evidence type="ECO:0000256" key="2">
    <source>
        <dbReference type="ARBA" id="ARBA00022475"/>
    </source>
</evidence>
<evidence type="ECO:0000256" key="12">
    <source>
        <dbReference type="ARBA" id="ARBA00023224"/>
    </source>
</evidence>
<dbReference type="InterPro" id="IPR000725">
    <property type="entry name" value="Olfact_rcpt"/>
</dbReference>
<keyword evidence="8 13" id="KW-0472">Membrane</keyword>
<dbReference type="GO" id="GO:0005549">
    <property type="term" value="F:odorant binding"/>
    <property type="evidence" value="ECO:0007669"/>
    <property type="project" value="TreeGrafter"/>
</dbReference>
<accession>A0A8C6TR25</accession>
<dbReference type="AlphaFoldDB" id="A0A8C6TR25"/>
<proteinExistence type="predicted"/>
<evidence type="ECO:0000256" key="5">
    <source>
        <dbReference type="ARBA" id="ARBA00022725"/>
    </source>
</evidence>
<keyword evidence="3" id="KW-0716">Sensory transduction</keyword>
<keyword evidence="4 13" id="KW-0812">Transmembrane</keyword>
<evidence type="ECO:0000256" key="11">
    <source>
        <dbReference type="ARBA" id="ARBA00023180"/>
    </source>
</evidence>
<dbReference type="Ensembl" id="ENSNMLT00000025764.1">
    <property type="protein sequence ID" value="ENSNMLP00000023014.1"/>
    <property type="gene ID" value="ENSNMLG00000014832.1"/>
</dbReference>
<keyword evidence="2" id="KW-1003">Cell membrane</keyword>
<feature type="transmembrane region" description="Helical" evidence="13">
    <location>
        <begin position="200"/>
        <end position="221"/>
    </location>
</feature>
<comment type="subcellular location">
    <subcellularLocation>
        <location evidence="1">Cell membrane</location>
        <topology evidence="1">Multi-pass membrane protein</topology>
    </subcellularLocation>
</comment>
<dbReference type="PANTHER" id="PTHR26451:SF109">
    <property type="entry name" value="ODORANT RECEPTOR-RELATED"/>
    <property type="match status" value="1"/>
</dbReference>
<feature type="transmembrane region" description="Helical" evidence="13">
    <location>
        <begin position="142"/>
        <end position="165"/>
    </location>
</feature>
<dbReference type="InterPro" id="IPR017452">
    <property type="entry name" value="GPCR_Rhodpsn_7TM"/>
</dbReference>
<protein>
    <recommendedName>
        <fullName evidence="14">G-protein coupled receptors family 1 profile domain-containing protein</fullName>
    </recommendedName>
</protein>
<keyword evidence="5" id="KW-0552">Olfaction</keyword>
<keyword evidence="12" id="KW-0807">Transducer</keyword>
<keyword evidence="10" id="KW-0675">Receptor</keyword>
<keyword evidence="11" id="KW-0325">Glycoprotein</keyword>
<dbReference type="Pfam" id="PF13853">
    <property type="entry name" value="7tm_4"/>
    <property type="match status" value="1"/>
</dbReference>
<evidence type="ECO:0000256" key="4">
    <source>
        <dbReference type="ARBA" id="ARBA00022692"/>
    </source>
</evidence>
<dbReference type="GO" id="GO:0005886">
    <property type="term" value="C:plasma membrane"/>
    <property type="evidence" value="ECO:0007669"/>
    <property type="project" value="UniProtKB-SubCell"/>
</dbReference>
<evidence type="ECO:0000313" key="15">
    <source>
        <dbReference type="Ensembl" id="ENSNMLP00000023014.1"/>
    </source>
</evidence>
<organism evidence="15 16">
    <name type="scientific">Neogobius melanostomus</name>
    <name type="common">round goby</name>
    <dbReference type="NCBI Taxonomy" id="47308"/>
    <lineage>
        <taxon>Eukaryota</taxon>
        <taxon>Metazoa</taxon>
        <taxon>Chordata</taxon>
        <taxon>Craniata</taxon>
        <taxon>Vertebrata</taxon>
        <taxon>Euteleostomi</taxon>
        <taxon>Actinopterygii</taxon>
        <taxon>Neopterygii</taxon>
        <taxon>Teleostei</taxon>
        <taxon>Neoteleostei</taxon>
        <taxon>Acanthomorphata</taxon>
        <taxon>Gobiaria</taxon>
        <taxon>Gobiiformes</taxon>
        <taxon>Gobioidei</taxon>
        <taxon>Gobiidae</taxon>
        <taxon>Benthophilinae</taxon>
        <taxon>Neogobiini</taxon>
        <taxon>Neogobius</taxon>
    </lineage>
</organism>
<evidence type="ECO:0000256" key="9">
    <source>
        <dbReference type="ARBA" id="ARBA00023157"/>
    </source>
</evidence>
<evidence type="ECO:0000313" key="16">
    <source>
        <dbReference type="Proteomes" id="UP000694523"/>
    </source>
</evidence>
<dbReference type="FunFam" id="1.20.1070.10:FF:000024">
    <property type="entry name" value="Olfactory receptor"/>
    <property type="match status" value="1"/>
</dbReference>
<dbReference type="PROSITE" id="PS50262">
    <property type="entry name" value="G_PROTEIN_RECEP_F1_2"/>
    <property type="match status" value="1"/>
</dbReference>
<feature type="transmembrane region" description="Helical" evidence="13">
    <location>
        <begin position="242"/>
        <end position="261"/>
    </location>
</feature>
<feature type="domain" description="G-protein coupled receptors family 1 profile" evidence="14">
    <location>
        <begin position="40"/>
        <end position="290"/>
    </location>
</feature>
<evidence type="ECO:0000256" key="6">
    <source>
        <dbReference type="ARBA" id="ARBA00022989"/>
    </source>
</evidence>
<reference evidence="15" key="1">
    <citation type="submission" date="2025-08" db="UniProtKB">
        <authorList>
            <consortium name="Ensembl"/>
        </authorList>
    </citation>
    <scope>IDENTIFICATION</scope>
</reference>
<evidence type="ECO:0000256" key="8">
    <source>
        <dbReference type="ARBA" id="ARBA00023136"/>
    </source>
</evidence>
<keyword evidence="6 13" id="KW-1133">Transmembrane helix</keyword>
<dbReference type="InterPro" id="IPR052921">
    <property type="entry name" value="GPCR1_Superfamily_Member"/>
</dbReference>
<evidence type="ECO:0000256" key="13">
    <source>
        <dbReference type="SAM" id="Phobius"/>
    </source>
</evidence>
<dbReference type="SUPFAM" id="SSF81321">
    <property type="entry name" value="Family A G protein-coupled receptor-like"/>
    <property type="match status" value="1"/>
</dbReference>
<name>A0A8C6TR25_9GOBI</name>
<keyword evidence="16" id="KW-1185">Reference proteome</keyword>
<dbReference type="GO" id="GO:0004984">
    <property type="term" value="F:olfactory receptor activity"/>
    <property type="evidence" value="ECO:0007669"/>
    <property type="project" value="InterPro"/>
</dbReference>
<dbReference type="PANTHER" id="PTHR26451">
    <property type="entry name" value="G_PROTEIN_RECEP_F1_2 DOMAIN-CONTAINING PROTEIN"/>
    <property type="match status" value="1"/>
</dbReference>
<keyword evidence="7" id="KW-0297">G-protein coupled receptor</keyword>
<dbReference type="Gene3D" id="1.20.1070.10">
    <property type="entry name" value="Rhodopsin 7-helix transmembrane proteins"/>
    <property type="match status" value="1"/>
</dbReference>
<reference evidence="15" key="2">
    <citation type="submission" date="2025-09" db="UniProtKB">
        <authorList>
            <consortium name="Ensembl"/>
        </authorList>
    </citation>
    <scope>IDENTIFICATION</scope>
</reference>
<evidence type="ECO:0000256" key="3">
    <source>
        <dbReference type="ARBA" id="ARBA00022606"/>
    </source>
</evidence>
<keyword evidence="9" id="KW-1015">Disulfide bond</keyword>
<evidence type="ECO:0000256" key="1">
    <source>
        <dbReference type="ARBA" id="ARBA00004651"/>
    </source>
</evidence>
<sequence length="315" mass="35341">MENLTLDMDVLLVEGLRLPPSSTLAAFVLLLLVYLFILGSNLSLLLLILMERSLRQPMYLLFCNMSLNDVFGASTIIPRILQDLLTAPEQRHVSYGLCVLQAFCAHWHASTAHTVLMAMAFDRYVAIVNPLKYSVIMSGQMVLCLSMAVWGVCFFMVLILILLSVRLSHCRSFVPNPFCDNPSLFKLSCESYLVNNVYGLLYTVLLLGSSIISVVITYMRITVVCLSSRSRTLNRRALQTCATHLASYIIMQVFGNIIVALHRFPTLSDHRKMVSILIHVVPPAINASIYGLQIRETVQDCKVTCAITPLQKYMQ</sequence>
<dbReference type="GO" id="GO:0004930">
    <property type="term" value="F:G protein-coupled receptor activity"/>
    <property type="evidence" value="ECO:0007669"/>
    <property type="project" value="UniProtKB-KW"/>
</dbReference>
<evidence type="ECO:0000259" key="14">
    <source>
        <dbReference type="PROSITE" id="PS50262"/>
    </source>
</evidence>
<dbReference type="PRINTS" id="PR00245">
    <property type="entry name" value="OLFACTORYR"/>
</dbReference>
<evidence type="ECO:0000256" key="7">
    <source>
        <dbReference type="ARBA" id="ARBA00023040"/>
    </source>
</evidence>
<dbReference type="Proteomes" id="UP000694523">
    <property type="component" value="Unplaced"/>
</dbReference>
<evidence type="ECO:0000256" key="10">
    <source>
        <dbReference type="ARBA" id="ARBA00023170"/>
    </source>
</evidence>
<feature type="transmembrane region" description="Helical" evidence="13">
    <location>
        <begin position="24"/>
        <end position="47"/>
    </location>
</feature>